<dbReference type="AlphaFoldDB" id="A0A9Q1KGS3"/>
<evidence type="ECO:0000256" key="4">
    <source>
        <dbReference type="ARBA" id="ARBA00023228"/>
    </source>
</evidence>
<dbReference type="InterPro" id="IPR019320">
    <property type="entry name" value="BORCS8"/>
</dbReference>
<gene>
    <name evidence="6" type="ORF">Cgig2_026505</name>
</gene>
<protein>
    <submittedName>
        <fullName evidence="6">Uncharacterized protein</fullName>
    </submittedName>
</protein>
<evidence type="ECO:0000256" key="2">
    <source>
        <dbReference type="ARBA" id="ARBA00010463"/>
    </source>
</evidence>
<feature type="region of interest" description="Disordered" evidence="5">
    <location>
        <begin position="179"/>
        <end position="221"/>
    </location>
</feature>
<sequence length="253" mass="27726">MVGVGKMCELSAADGFVEINENLGDMIKYVANEPSVGLYYIQLHAQQAVPNVVRLKNTVREKSQELSLHTEDLEDSIAVTRSMKQCGFPIIDEMIADINTSLTILSTKQPVRGVIQPRSSSYQMGGPSSWGPVTSWPRSAVGDGERGGGSYLTNVLKTAKEKAVNLKWPPLDLSYAKPRLLAPSGNDTTQPDGGDELPLSRPVEGEILNDGNAPLDENPQPALSALKDYDEFKAHREARLEEWLKGNHHYLSL</sequence>
<evidence type="ECO:0000313" key="7">
    <source>
        <dbReference type="Proteomes" id="UP001153076"/>
    </source>
</evidence>
<dbReference type="GO" id="GO:0005765">
    <property type="term" value="C:lysosomal membrane"/>
    <property type="evidence" value="ECO:0007669"/>
    <property type="project" value="UniProtKB-SubCell"/>
</dbReference>
<keyword evidence="4" id="KW-0458">Lysosome</keyword>
<proteinExistence type="inferred from homology"/>
<keyword evidence="7" id="KW-1185">Reference proteome</keyword>
<evidence type="ECO:0000256" key="1">
    <source>
        <dbReference type="ARBA" id="ARBA00004656"/>
    </source>
</evidence>
<comment type="similarity">
    <text evidence="2">Belongs to the BORCS8 family.</text>
</comment>
<name>A0A9Q1KGS3_9CARY</name>
<organism evidence="6 7">
    <name type="scientific">Carnegiea gigantea</name>
    <dbReference type="NCBI Taxonomy" id="171969"/>
    <lineage>
        <taxon>Eukaryota</taxon>
        <taxon>Viridiplantae</taxon>
        <taxon>Streptophyta</taxon>
        <taxon>Embryophyta</taxon>
        <taxon>Tracheophyta</taxon>
        <taxon>Spermatophyta</taxon>
        <taxon>Magnoliopsida</taxon>
        <taxon>eudicotyledons</taxon>
        <taxon>Gunneridae</taxon>
        <taxon>Pentapetalae</taxon>
        <taxon>Caryophyllales</taxon>
        <taxon>Cactineae</taxon>
        <taxon>Cactaceae</taxon>
        <taxon>Cactoideae</taxon>
        <taxon>Echinocereeae</taxon>
        <taxon>Carnegiea</taxon>
    </lineage>
</organism>
<dbReference type="PANTHER" id="PTHR21146:SF0">
    <property type="entry name" value="BLOC-1-RELATED COMPLEX SUBUNIT 8"/>
    <property type="match status" value="1"/>
</dbReference>
<evidence type="ECO:0000256" key="5">
    <source>
        <dbReference type="SAM" id="MobiDB-lite"/>
    </source>
</evidence>
<reference evidence="6" key="1">
    <citation type="submission" date="2022-04" db="EMBL/GenBank/DDBJ databases">
        <title>Carnegiea gigantea Genome sequencing and assembly v2.</title>
        <authorList>
            <person name="Copetti D."/>
            <person name="Sanderson M.J."/>
            <person name="Burquez A."/>
            <person name="Wojciechowski M.F."/>
        </authorList>
    </citation>
    <scope>NUCLEOTIDE SEQUENCE</scope>
    <source>
        <strain evidence="6">SGP5-SGP5p</strain>
        <tissue evidence="6">Aerial part</tissue>
    </source>
</reference>
<accession>A0A9Q1KGS3</accession>
<dbReference type="OrthoDB" id="19830at2759"/>
<evidence type="ECO:0000256" key="3">
    <source>
        <dbReference type="ARBA" id="ARBA00023136"/>
    </source>
</evidence>
<dbReference type="Pfam" id="PF10167">
    <property type="entry name" value="BORCS8"/>
    <property type="match status" value="1"/>
</dbReference>
<dbReference type="Proteomes" id="UP001153076">
    <property type="component" value="Unassembled WGS sequence"/>
</dbReference>
<comment type="subcellular location">
    <subcellularLocation>
        <location evidence="1">Lysosome membrane</location>
    </subcellularLocation>
</comment>
<keyword evidence="3" id="KW-0472">Membrane</keyword>
<dbReference type="PANTHER" id="PTHR21146">
    <property type="entry name" value="MEF2B PROTEIN"/>
    <property type="match status" value="1"/>
</dbReference>
<comment type="caution">
    <text evidence="6">The sequence shown here is derived from an EMBL/GenBank/DDBJ whole genome shotgun (WGS) entry which is preliminary data.</text>
</comment>
<dbReference type="EMBL" id="JAKOGI010000139">
    <property type="protein sequence ID" value="KAJ8442563.1"/>
    <property type="molecule type" value="Genomic_DNA"/>
</dbReference>
<evidence type="ECO:0000313" key="6">
    <source>
        <dbReference type="EMBL" id="KAJ8442563.1"/>
    </source>
</evidence>